<name>A0ACA9MHZ9_9GLOM</name>
<dbReference type="Proteomes" id="UP000789525">
    <property type="component" value="Unassembled WGS sequence"/>
</dbReference>
<dbReference type="EMBL" id="CAJVPT010011493">
    <property type="protein sequence ID" value="CAG8579640.1"/>
    <property type="molecule type" value="Genomic_DNA"/>
</dbReference>
<sequence length="295" mass="34115">TIIHVENWDVNSTIRELKEHLMVESKVPVEFQKLMNKDDATLQQSEFKSRIKVTLIGSSQQEIQAIKTADVKSINQITKPNYSVNLYKNIKRTEGTSYSKFTFHRIEVINSFPSQDKARVLLEKLRDDRGIRAIMSHYKWSVGVLRELSPAERTILGLNRNAGQEISIRLRTDDMEGFRNYNDVRKVLLHELTHNVWGEHDENFHRLNRQLNKDVVSMDWTVSKGHKISNDEYYNPPEDTDEDELYEGGTFMLGGDPTRTKNLPMRELLAEAALIRLTKEEQELNDGCGSGKKEP</sequence>
<keyword evidence="2" id="KW-1185">Reference proteome</keyword>
<reference evidence="1" key="1">
    <citation type="submission" date="2021-06" db="EMBL/GenBank/DDBJ databases">
        <authorList>
            <person name="Kallberg Y."/>
            <person name="Tangrot J."/>
            <person name="Rosling A."/>
        </authorList>
    </citation>
    <scope>NUCLEOTIDE SEQUENCE</scope>
    <source>
        <strain evidence="1">CL356</strain>
    </source>
</reference>
<feature type="non-terminal residue" evidence="1">
    <location>
        <position position="1"/>
    </location>
</feature>
<evidence type="ECO:0000313" key="2">
    <source>
        <dbReference type="Proteomes" id="UP000789525"/>
    </source>
</evidence>
<proteinExistence type="predicted"/>
<evidence type="ECO:0000313" key="1">
    <source>
        <dbReference type="EMBL" id="CAG8579640.1"/>
    </source>
</evidence>
<organism evidence="1 2">
    <name type="scientific">Acaulospora colombiana</name>
    <dbReference type="NCBI Taxonomy" id="27376"/>
    <lineage>
        <taxon>Eukaryota</taxon>
        <taxon>Fungi</taxon>
        <taxon>Fungi incertae sedis</taxon>
        <taxon>Mucoromycota</taxon>
        <taxon>Glomeromycotina</taxon>
        <taxon>Glomeromycetes</taxon>
        <taxon>Diversisporales</taxon>
        <taxon>Acaulosporaceae</taxon>
        <taxon>Acaulospora</taxon>
    </lineage>
</organism>
<gene>
    <name evidence="1" type="ORF">ACOLOM_LOCUS5916</name>
</gene>
<comment type="caution">
    <text evidence="1">The sequence shown here is derived from an EMBL/GenBank/DDBJ whole genome shotgun (WGS) entry which is preliminary data.</text>
</comment>
<accession>A0ACA9MHZ9</accession>
<protein>
    <submittedName>
        <fullName evidence="1">13655_t:CDS:1</fullName>
    </submittedName>
</protein>